<keyword evidence="2 4" id="KW-0418">Kinase</keyword>
<protein>
    <submittedName>
        <fullName evidence="4">PfkB family carbohydrate kinase</fullName>
    </submittedName>
</protein>
<reference evidence="4 5" key="1">
    <citation type="submission" date="2022-09" db="EMBL/GenBank/DDBJ databases">
        <title>Complete genome sequence of Janibacter terrae strain COS04-44, PCL-degrading bacteria isolated from oil spilled coast.</title>
        <authorList>
            <person name="Park H."/>
            <person name="Kim J.Y."/>
            <person name="An S.H."/>
            <person name="Lee C.M."/>
            <person name="Weon H.-Y."/>
        </authorList>
    </citation>
    <scope>NUCLEOTIDE SEQUENCE [LARGE SCALE GENOMIC DNA]</scope>
    <source>
        <strain evidence="4 5">COS04-44</strain>
    </source>
</reference>
<dbReference type="PANTHER" id="PTHR10584:SF166">
    <property type="entry name" value="RIBOKINASE"/>
    <property type="match status" value="1"/>
</dbReference>
<dbReference type="InterPro" id="IPR029056">
    <property type="entry name" value="Ribokinase-like"/>
</dbReference>
<dbReference type="EMBL" id="CP104874">
    <property type="protein sequence ID" value="WWF04326.1"/>
    <property type="molecule type" value="Genomic_DNA"/>
</dbReference>
<evidence type="ECO:0000256" key="1">
    <source>
        <dbReference type="ARBA" id="ARBA00022679"/>
    </source>
</evidence>
<dbReference type="InterPro" id="IPR011611">
    <property type="entry name" value="PfkB_dom"/>
</dbReference>
<organism evidence="4 5">
    <name type="scientific">Janibacter terrae</name>
    <dbReference type="NCBI Taxonomy" id="103817"/>
    <lineage>
        <taxon>Bacteria</taxon>
        <taxon>Bacillati</taxon>
        <taxon>Actinomycetota</taxon>
        <taxon>Actinomycetes</taxon>
        <taxon>Micrococcales</taxon>
        <taxon>Intrasporangiaceae</taxon>
        <taxon>Janibacter</taxon>
    </lineage>
</organism>
<dbReference type="GO" id="GO:0016301">
    <property type="term" value="F:kinase activity"/>
    <property type="evidence" value="ECO:0007669"/>
    <property type="project" value="UniProtKB-KW"/>
</dbReference>
<dbReference type="SUPFAM" id="SSF53613">
    <property type="entry name" value="Ribokinase-like"/>
    <property type="match status" value="1"/>
</dbReference>
<evidence type="ECO:0000313" key="4">
    <source>
        <dbReference type="EMBL" id="WWF04326.1"/>
    </source>
</evidence>
<evidence type="ECO:0000256" key="2">
    <source>
        <dbReference type="ARBA" id="ARBA00022777"/>
    </source>
</evidence>
<keyword evidence="5" id="KW-1185">Reference proteome</keyword>
<keyword evidence="1" id="KW-0808">Transferase</keyword>
<evidence type="ECO:0000259" key="3">
    <source>
        <dbReference type="Pfam" id="PF00294"/>
    </source>
</evidence>
<dbReference type="Gene3D" id="3.40.1190.20">
    <property type="match status" value="1"/>
</dbReference>
<proteinExistence type="predicted"/>
<name>A0ABZ2FB53_9MICO</name>
<feature type="domain" description="Carbohydrate kinase PfkB" evidence="3">
    <location>
        <begin position="11"/>
        <end position="293"/>
    </location>
</feature>
<gene>
    <name evidence="4" type="ORF">N5P18_11555</name>
</gene>
<dbReference type="Proteomes" id="UP001381003">
    <property type="component" value="Chromosome"/>
</dbReference>
<sequence>MAPRVIHTAQALVDVVVEVPGLPRRGGNAMATDATRYAGGAVTTLLAAARSGAEAVHAGAHGRGPNGDLVRETLAAEGVSLSAPVVEELDTGICVVMVEPSAERTFVTTQDAERRISVESLQTSAPVAGDLVCVSGYSLVGRTRDPIVAWLELLPAGVLVVLDPGAVFAELDPSLRSRVVALTDVWTGNAEESEDFGGAPGMGPAAEAVAAHLRDGAVAVVRDGNRGCAVHADGETFVVPGFPETPVDTNGAGDTHTGVLLAERAKGATWPDACRRANAAGAIKVTRKGPTSAPTAAEIDAYLAAARSSTSSA</sequence>
<dbReference type="Pfam" id="PF00294">
    <property type="entry name" value="PfkB"/>
    <property type="match status" value="1"/>
</dbReference>
<dbReference type="RefSeq" id="WP_338537751.1">
    <property type="nucleotide sequence ID" value="NZ_CP104874.1"/>
</dbReference>
<evidence type="ECO:0000313" key="5">
    <source>
        <dbReference type="Proteomes" id="UP001381003"/>
    </source>
</evidence>
<dbReference type="PANTHER" id="PTHR10584">
    <property type="entry name" value="SUGAR KINASE"/>
    <property type="match status" value="1"/>
</dbReference>
<accession>A0ABZ2FB53</accession>